<protein>
    <submittedName>
        <fullName evidence="1">Regulatory protein, ArsR</fullName>
    </submittedName>
</protein>
<comment type="caution">
    <text evidence="1">The sequence shown here is derived from an EMBL/GenBank/DDBJ whole genome shotgun (WGS) entry which is preliminary data.</text>
</comment>
<reference evidence="1" key="2">
    <citation type="journal article" date="2014" name="ISME J.">
        <title>Microbial stratification in low pH oxic and suboxic macroscopic growths along an acid mine drainage.</title>
        <authorList>
            <person name="Mendez-Garcia C."/>
            <person name="Mesa V."/>
            <person name="Sprenger R.R."/>
            <person name="Richter M."/>
            <person name="Diez M.S."/>
            <person name="Solano J."/>
            <person name="Bargiela R."/>
            <person name="Golyshina O.V."/>
            <person name="Manteca A."/>
            <person name="Ramos J.L."/>
            <person name="Gallego J.R."/>
            <person name="Llorente I."/>
            <person name="Martins Dos Santos V.A."/>
            <person name="Jensen O.N."/>
            <person name="Pelaez A.I."/>
            <person name="Sanchez J."/>
            <person name="Ferrer M."/>
        </authorList>
    </citation>
    <scope>NUCLEOTIDE SEQUENCE</scope>
</reference>
<reference evidence="1" key="1">
    <citation type="submission" date="2013-08" db="EMBL/GenBank/DDBJ databases">
        <authorList>
            <person name="Mendez C."/>
            <person name="Richter M."/>
            <person name="Ferrer M."/>
            <person name="Sanchez J."/>
        </authorList>
    </citation>
    <scope>NUCLEOTIDE SEQUENCE</scope>
</reference>
<dbReference type="EMBL" id="AUZZ01001147">
    <property type="protein sequence ID" value="EQD65518.1"/>
    <property type="molecule type" value="Genomic_DNA"/>
</dbReference>
<evidence type="ECO:0000313" key="1">
    <source>
        <dbReference type="EMBL" id="EQD65518.1"/>
    </source>
</evidence>
<feature type="non-terminal residue" evidence="1">
    <location>
        <position position="68"/>
    </location>
</feature>
<gene>
    <name evidence="1" type="ORF">B2A_01575</name>
</gene>
<sequence length="68" mass="7657">MLEASRERDGTTVFMCLNNHTSRTTKKVFDAYVSGDDFDFTKTVVPVDLARYGTDKLVSRSQASEYSP</sequence>
<dbReference type="AlphaFoldDB" id="T1BAN3"/>
<name>T1BAN3_9ZZZZ</name>
<proteinExistence type="predicted"/>
<organism evidence="1">
    <name type="scientific">mine drainage metagenome</name>
    <dbReference type="NCBI Taxonomy" id="410659"/>
    <lineage>
        <taxon>unclassified sequences</taxon>
        <taxon>metagenomes</taxon>
        <taxon>ecological metagenomes</taxon>
    </lineage>
</organism>
<accession>T1BAN3</accession>